<evidence type="ECO:0000256" key="2">
    <source>
        <dbReference type="ARBA" id="ARBA00009695"/>
    </source>
</evidence>
<evidence type="ECO:0000256" key="3">
    <source>
        <dbReference type="ARBA" id="ARBA00018111"/>
    </source>
</evidence>
<dbReference type="InterPro" id="IPR036388">
    <property type="entry name" value="WH-like_DNA-bd_sf"/>
</dbReference>
<keyword evidence="8" id="KW-1185">Reference proteome</keyword>
<keyword evidence="4 5" id="KW-0963">Cytoplasm</keyword>
<evidence type="ECO:0000313" key="8">
    <source>
        <dbReference type="Proteomes" id="UP000297626"/>
    </source>
</evidence>
<dbReference type="GO" id="GO:0006282">
    <property type="term" value="P:regulation of DNA repair"/>
    <property type="evidence" value="ECO:0007669"/>
    <property type="project" value="UniProtKB-UniRule"/>
</dbReference>
<evidence type="ECO:0000256" key="1">
    <source>
        <dbReference type="ARBA" id="ARBA00004496"/>
    </source>
</evidence>
<evidence type="ECO:0000256" key="5">
    <source>
        <dbReference type="HAMAP-Rule" id="MF_01114"/>
    </source>
</evidence>
<dbReference type="AlphaFoldDB" id="A0A4R9BPG5"/>
<name>A0A4R9BPG5_9MICO</name>
<dbReference type="Pfam" id="PF21981">
    <property type="entry name" value="RecX_HTH3"/>
    <property type="match status" value="1"/>
</dbReference>
<dbReference type="Proteomes" id="UP000297626">
    <property type="component" value="Unassembled WGS sequence"/>
</dbReference>
<comment type="similarity">
    <text evidence="2 5">Belongs to the RecX family.</text>
</comment>
<evidence type="ECO:0000259" key="6">
    <source>
        <dbReference type="Pfam" id="PF21981"/>
    </source>
</evidence>
<dbReference type="InterPro" id="IPR003783">
    <property type="entry name" value="Regulatory_RecX"/>
</dbReference>
<dbReference type="InterPro" id="IPR053925">
    <property type="entry name" value="RecX_HTH_3rd"/>
</dbReference>
<reference evidence="7 8" key="1">
    <citation type="submission" date="2019-03" db="EMBL/GenBank/DDBJ databases">
        <title>Genomics of glacier-inhabiting Cryobacterium strains.</title>
        <authorList>
            <person name="Liu Q."/>
            <person name="Xin Y.-H."/>
        </authorList>
    </citation>
    <scope>NUCLEOTIDE SEQUENCE [LARGE SCALE GENOMIC DNA]</scope>
    <source>
        <strain evidence="7 8">Sr54</strain>
    </source>
</reference>
<comment type="caution">
    <text evidence="7">The sequence shown here is derived from an EMBL/GenBank/DDBJ whole genome shotgun (WGS) entry which is preliminary data.</text>
</comment>
<proteinExistence type="inferred from homology"/>
<accession>A0A4R9BPG5</accession>
<gene>
    <name evidence="5" type="primary">recX</name>
    <name evidence="7" type="ORF">E3T51_08420</name>
</gene>
<organism evidence="7 8">
    <name type="scientific">Cryobacterium serini</name>
    <dbReference type="NCBI Taxonomy" id="1259201"/>
    <lineage>
        <taxon>Bacteria</taxon>
        <taxon>Bacillati</taxon>
        <taxon>Actinomycetota</taxon>
        <taxon>Actinomycetes</taxon>
        <taxon>Micrococcales</taxon>
        <taxon>Microbacteriaceae</taxon>
        <taxon>Cryobacterium</taxon>
    </lineage>
</organism>
<feature type="domain" description="RecX third three-helical" evidence="6">
    <location>
        <begin position="200"/>
        <end position="246"/>
    </location>
</feature>
<comment type="function">
    <text evidence="5">Modulates RecA activity.</text>
</comment>
<dbReference type="HAMAP" id="MF_01114">
    <property type="entry name" value="RecX"/>
    <property type="match status" value="1"/>
</dbReference>
<dbReference type="EMBL" id="SOHN01000010">
    <property type="protein sequence ID" value="TFD88253.1"/>
    <property type="molecule type" value="Genomic_DNA"/>
</dbReference>
<dbReference type="PANTHER" id="PTHR33602:SF1">
    <property type="entry name" value="REGULATORY PROTEIN RECX FAMILY PROTEIN"/>
    <property type="match status" value="1"/>
</dbReference>
<protein>
    <recommendedName>
        <fullName evidence="3 5">Regulatory protein RecX</fullName>
    </recommendedName>
</protein>
<dbReference type="PANTHER" id="PTHR33602">
    <property type="entry name" value="REGULATORY PROTEIN RECX FAMILY PROTEIN"/>
    <property type="match status" value="1"/>
</dbReference>
<evidence type="ECO:0000256" key="4">
    <source>
        <dbReference type="ARBA" id="ARBA00022490"/>
    </source>
</evidence>
<dbReference type="Gene3D" id="1.10.10.10">
    <property type="entry name" value="Winged helix-like DNA-binding domain superfamily/Winged helix DNA-binding domain"/>
    <property type="match status" value="1"/>
</dbReference>
<sequence length="265" mass="28492">MVHFEPQDDAAERTDAGLAPVTYLHGAAPGMKRRSPLEVGPGEVGSVEVGPVEVGPVEVGVAPLGPAEVDRFSAAAATKAEAAAVTADIALDDDALASAEAIDQRERAEKVLLHRLRGRSLSTVEALLVLNATGVDSGEASEIIAKFIELNYLDEAKLADQIIHSHNVRKGLGRNGVEAEMRRRKLDPSVMMDKLEELPDDEAERAIDLATKRIGQMERFDDQTIDRRLTGFLMRKGYSSSAVRLAVKAAMDSRGGGAASRVRFR</sequence>
<evidence type="ECO:0000313" key="7">
    <source>
        <dbReference type="EMBL" id="TFD88253.1"/>
    </source>
</evidence>
<dbReference type="GO" id="GO:0005737">
    <property type="term" value="C:cytoplasm"/>
    <property type="evidence" value="ECO:0007669"/>
    <property type="project" value="UniProtKB-SubCell"/>
</dbReference>
<comment type="subcellular location">
    <subcellularLocation>
        <location evidence="1 5">Cytoplasm</location>
    </subcellularLocation>
</comment>